<protein>
    <submittedName>
        <fullName evidence="1">Uncharacterized protein</fullName>
    </submittedName>
</protein>
<gene>
    <name evidence="1" type="ORF">DSPE1174_LOCUS11144</name>
</gene>
<reference evidence="1" key="1">
    <citation type="submission" date="2021-01" db="EMBL/GenBank/DDBJ databases">
        <authorList>
            <person name="Corre E."/>
            <person name="Pelletier E."/>
            <person name="Niang G."/>
            <person name="Scheremetjew M."/>
            <person name="Finn R."/>
            <person name="Kale V."/>
            <person name="Holt S."/>
            <person name="Cochrane G."/>
            <person name="Meng A."/>
            <person name="Brown T."/>
            <person name="Cohen L."/>
        </authorList>
    </citation>
    <scope>NUCLEOTIDE SEQUENCE</scope>
    <source>
        <strain evidence="1">CCMP1381</strain>
    </source>
</reference>
<dbReference type="EMBL" id="HBGS01021860">
    <property type="protein sequence ID" value="CAD9411321.1"/>
    <property type="molecule type" value="Transcribed_RNA"/>
</dbReference>
<sequence length="114" mass="13189">MIEFSMRYLWTMVNQHENLSYREDVETPTHDRAWEDDDNDETTACLINGEYGGFSDRMTEFYRYGAALPTMTDLDGQTKQCTPDSEFGEYIVYSMSLLSESYAGVCPTYCTSDY</sequence>
<organism evidence="1">
    <name type="scientific">Octactis speculum</name>
    <dbReference type="NCBI Taxonomy" id="3111310"/>
    <lineage>
        <taxon>Eukaryota</taxon>
        <taxon>Sar</taxon>
        <taxon>Stramenopiles</taxon>
        <taxon>Ochrophyta</taxon>
        <taxon>Dictyochophyceae</taxon>
        <taxon>Dictyochales</taxon>
        <taxon>Dictyochaceae</taxon>
        <taxon>Octactis</taxon>
    </lineage>
</organism>
<accession>A0A7S2BZF6</accession>
<evidence type="ECO:0000313" key="1">
    <source>
        <dbReference type="EMBL" id="CAD9411321.1"/>
    </source>
</evidence>
<proteinExistence type="predicted"/>
<dbReference type="AlphaFoldDB" id="A0A7S2BZF6"/>
<name>A0A7S2BZF6_9STRA</name>